<dbReference type="InterPro" id="IPR018909">
    <property type="entry name" value="Eng1_septum"/>
</dbReference>
<proteinExistence type="predicted"/>
<evidence type="ECO:0000256" key="2">
    <source>
        <dbReference type="SAM" id="SignalP"/>
    </source>
</evidence>
<feature type="domain" description="Endo-1,3(4)-beta-glucanase 1 carbohydrate binding" evidence="3">
    <location>
        <begin position="30"/>
        <end position="76"/>
    </location>
</feature>
<keyword evidence="5" id="KW-1185">Reference proteome</keyword>
<dbReference type="Proteomes" id="UP001271007">
    <property type="component" value="Unassembled WGS sequence"/>
</dbReference>
<dbReference type="EMBL" id="JAWDJX010000008">
    <property type="protein sequence ID" value="KAK3055654.1"/>
    <property type="molecule type" value="Genomic_DNA"/>
</dbReference>
<gene>
    <name evidence="4" type="ORF">LTR09_003575</name>
</gene>
<evidence type="ECO:0000256" key="1">
    <source>
        <dbReference type="SAM" id="MobiDB-lite"/>
    </source>
</evidence>
<feature type="signal peptide" evidence="2">
    <location>
        <begin position="1"/>
        <end position="24"/>
    </location>
</feature>
<sequence length="804" mass="87326">MSLQLSFALLAAVVSCAALPQGKGEELQPCGDAYFYPSKYTCYGSFLCPVEDGVPLLRCGDACYLPSMYGCSNNQLVYPTGSESSTPSASPSSAIPESCSETPTTQHLSSPPYENYFYSDCHSATQVVVTSPQPDSNLTIIGPRLLVAWAAGDSGLLAFFSPKSGVNGSLSIELVNGTSDQPLSGIYEPPASNSLGGNPVVGVRTLVLFNSSAVLTVPILGSIRTMRDFVEGPSLLYPEIQDPIKFSQKGDGALLSRIWLDNITTTQMTFTPQSNDASVTINNRTLDVEAGTYEFTATFDYPQLEQLSASKVLDPASQDLIEQQNDEAISLSFLSYTDKLLAGAWRFLTYFGRDSMISLLLMQPVLSEGEGGAIEAVIGAVLERINKTDGTVCHEETIGDYATYQNLQLNISSTDPICSYIMVDSNYYLAPVMENYFVKTETGRSRKDAFFAKKSTLNFGNQGLSYQELALRNAEEVMRNAAAFASPGGQTKENLVHLEQDQIVGEWRDSTYGIGGGRIPYDVSTALVPAALRSIAALSAAGFFEEHPDWVTIAAEYAQMWEDNTLHFFEQTVPVAEAKALVASYASDVGYGFPSQADAITSDVVYHGLALNGNNDQPVVKVMNTDDCFRLFMLNTTNQEQLTSFLNQSATNIQLPFPAGLSSPVGVLIANPAYGGDPVYAANWTNNAYHGTVVWSWQLAMLAAGLERQLDRCSTSGPPEFCSDNSVHGNVLGAYNHLWDLIEANRPHLSSEVWSWQYQNGKFDFVELGSLPPPSGLNPTESDIRQLWSLTFLAITRNLDFLTA</sequence>
<dbReference type="GO" id="GO:0030246">
    <property type="term" value="F:carbohydrate binding"/>
    <property type="evidence" value="ECO:0007669"/>
    <property type="project" value="InterPro"/>
</dbReference>
<feature type="region of interest" description="Disordered" evidence="1">
    <location>
        <begin position="82"/>
        <end position="106"/>
    </location>
</feature>
<feature type="chain" id="PRO_5042523511" description="Endo-1,3(4)-beta-glucanase 1 carbohydrate binding domain-containing protein" evidence="2">
    <location>
        <begin position="25"/>
        <end position="804"/>
    </location>
</feature>
<evidence type="ECO:0000259" key="3">
    <source>
        <dbReference type="Pfam" id="PF10645"/>
    </source>
</evidence>
<name>A0AAJ0GAI4_9PEZI</name>
<organism evidence="4 5">
    <name type="scientific">Extremus antarcticus</name>
    <dbReference type="NCBI Taxonomy" id="702011"/>
    <lineage>
        <taxon>Eukaryota</taxon>
        <taxon>Fungi</taxon>
        <taxon>Dikarya</taxon>
        <taxon>Ascomycota</taxon>
        <taxon>Pezizomycotina</taxon>
        <taxon>Dothideomycetes</taxon>
        <taxon>Dothideomycetidae</taxon>
        <taxon>Mycosphaerellales</taxon>
        <taxon>Extremaceae</taxon>
        <taxon>Extremus</taxon>
    </lineage>
</organism>
<comment type="caution">
    <text evidence="4">The sequence shown here is derived from an EMBL/GenBank/DDBJ whole genome shotgun (WGS) entry which is preliminary data.</text>
</comment>
<reference evidence="4" key="1">
    <citation type="submission" date="2023-04" db="EMBL/GenBank/DDBJ databases">
        <title>Black Yeasts Isolated from many extreme environments.</title>
        <authorList>
            <person name="Coleine C."/>
            <person name="Stajich J.E."/>
            <person name="Selbmann L."/>
        </authorList>
    </citation>
    <scope>NUCLEOTIDE SEQUENCE</scope>
    <source>
        <strain evidence="4">CCFEE 5312</strain>
    </source>
</reference>
<keyword evidence="2" id="KW-0732">Signal</keyword>
<dbReference type="Pfam" id="PF10645">
    <property type="entry name" value="Carb_bind"/>
    <property type="match status" value="1"/>
</dbReference>
<dbReference type="AlphaFoldDB" id="A0AAJ0GAI4"/>
<feature type="compositionally biased region" description="Low complexity" evidence="1">
    <location>
        <begin position="82"/>
        <end position="101"/>
    </location>
</feature>
<evidence type="ECO:0000313" key="5">
    <source>
        <dbReference type="Proteomes" id="UP001271007"/>
    </source>
</evidence>
<accession>A0AAJ0GAI4</accession>
<evidence type="ECO:0000313" key="4">
    <source>
        <dbReference type="EMBL" id="KAK3055654.1"/>
    </source>
</evidence>
<protein>
    <recommendedName>
        <fullName evidence="3">Endo-1,3(4)-beta-glucanase 1 carbohydrate binding domain-containing protein</fullName>
    </recommendedName>
</protein>